<keyword evidence="4" id="KW-1185">Reference proteome</keyword>
<accession>A0ABY9PWF8</accession>
<dbReference type="EMBL" id="CP133586">
    <property type="protein sequence ID" value="WMT17215.1"/>
    <property type="molecule type" value="Genomic_DNA"/>
</dbReference>
<feature type="transmembrane region" description="Helical" evidence="1">
    <location>
        <begin position="146"/>
        <end position="166"/>
    </location>
</feature>
<evidence type="ECO:0000256" key="1">
    <source>
        <dbReference type="SAM" id="Phobius"/>
    </source>
</evidence>
<dbReference type="Proteomes" id="UP001235341">
    <property type="component" value="Chromosome"/>
</dbReference>
<sequence>MSEILNNSIKVIVSFFIVLFINKALSVFRKRQLYLACWNYLKNTSLSDNSCTINGSIYNKGKDKEKNVEISMPSGIKISLISSDYSSIKTENGKLIIDRVLPKQKISIVALVEGITEINRKIKPEIKSEDSNGKTFLGADFVPPSMGIIVLAMTIILFVSGMILYIEKVDKNAIFFFEKKYNQIKYNDLYDQGFSLEIYQQKEGVDRFTLKNSKLPVRLLDISEAKGNVVYSFELYNLTDKDVDVRAEFIVKNLSDYLSDLKALSKRHPNIKDEKKPENLGQYFYELKLIYDKHNIGYKMLKANKINIPIQEGVYKFIMKPAEHKLLKIEKKIDKTQSDTEFNLDLDFIIDRDEKDGYLSLKFNPMDSHKKAKFEGIMQNKN</sequence>
<gene>
    <name evidence="2" type="ORF">RFB13_13225</name>
    <name evidence="3" type="ORF">RFB13_13270</name>
</gene>
<evidence type="ECO:0000313" key="4">
    <source>
        <dbReference type="Proteomes" id="UP001235341"/>
    </source>
</evidence>
<organism evidence="3 4">
    <name type="scientific">Serratia fonticola</name>
    <dbReference type="NCBI Taxonomy" id="47917"/>
    <lineage>
        <taxon>Bacteria</taxon>
        <taxon>Pseudomonadati</taxon>
        <taxon>Pseudomonadota</taxon>
        <taxon>Gammaproteobacteria</taxon>
        <taxon>Enterobacterales</taxon>
        <taxon>Yersiniaceae</taxon>
        <taxon>Serratia</taxon>
    </lineage>
</organism>
<keyword evidence="1" id="KW-1133">Transmembrane helix</keyword>
<dbReference type="RefSeq" id="WP_309206711.1">
    <property type="nucleotide sequence ID" value="NZ_CP133586.1"/>
</dbReference>
<proteinExistence type="predicted"/>
<reference evidence="3 4" key="1">
    <citation type="submission" date="2023-08" db="EMBL/GenBank/DDBJ databases">
        <title>Complete Genome and Methylome dissection of Serratia fonticola NEB369.</title>
        <authorList>
            <person name="Fomenkov A."/>
            <person name="Roberts R.D."/>
        </authorList>
    </citation>
    <scope>NUCLEOTIDE SEQUENCE [LARGE SCALE GENOMIC DNA]</scope>
    <source>
        <strain evidence="3 4">NEB369</strain>
    </source>
</reference>
<evidence type="ECO:0000313" key="2">
    <source>
        <dbReference type="EMBL" id="WMT17215.1"/>
    </source>
</evidence>
<keyword evidence="1" id="KW-0472">Membrane</keyword>
<keyword evidence="1" id="KW-0812">Transmembrane</keyword>
<protein>
    <submittedName>
        <fullName evidence="3">Uncharacterized protein</fullName>
    </submittedName>
</protein>
<dbReference type="EMBL" id="CP133586">
    <property type="protein sequence ID" value="WMT17224.1"/>
    <property type="molecule type" value="Genomic_DNA"/>
</dbReference>
<name>A0ABY9PWF8_SERFO</name>
<evidence type="ECO:0000313" key="3">
    <source>
        <dbReference type="EMBL" id="WMT17224.1"/>
    </source>
</evidence>